<sequence length="137" mass="15904">FKPICKDHVMESCPDRFCVEILQVVLQLESTGSTKAVLLYWNQYRCYAHPVSLRNLARKSSARSSYIMNMKLYQTLRAKTSSMTYIKECIHWLNNTVTIRLTTYPRPEATDDGDKLQNCSTEEKGYEVNKISLRIIT</sequence>
<dbReference type="Proteomes" id="UP001233999">
    <property type="component" value="Unassembled WGS sequence"/>
</dbReference>
<protein>
    <submittedName>
        <fullName evidence="1">Uncharacterized protein</fullName>
    </submittedName>
</protein>
<feature type="non-terminal residue" evidence="1">
    <location>
        <position position="137"/>
    </location>
</feature>
<reference evidence="1" key="2">
    <citation type="submission" date="2023-05" db="EMBL/GenBank/DDBJ databases">
        <authorList>
            <person name="Fouks B."/>
        </authorList>
    </citation>
    <scope>NUCLEOTIDE SEQUENCE</scope>
    <source>
        <strain evidence="1">Stay&amp;Tobe</strain>
        <tissue evidence="1">Testes</tissue>
    </source>
</reference>
<comment type="caution">
    <text evidence="1">The sequence shown here is derived from an EMBL/GenBank/DDBJ whole genome shotgun (WGS) entry which is preliminary data.</text>
</comment>
<accession>A0AAD7ZQ61</accession>
<name>A0AAD7ZQ61_DIPPU</name>
<evidence type="ECO:0000313" key="2">
    <source>
        <dbReference type="Proteomes" id="UP001233999"/>
    </source>
</evidence>
<organism evidence="1 2">
    <name type="scientific">Diploptera punctata</name>
    <name type="common">Pacific beetle cockroach</name>
    <dbReference type="NCBI Taxonomy" id="6984"/>
    <lineage>
        <taxon>Eukaryota</taxon>
        <taxon>Metazoa</taxon>
        <taxon>Ecdysozoa</taxon>
        <taxon>Arthropoda</taxon>
        <taxon>Hexapoda</taxon>
        <taxon>Insecta</taxon>
        <taxon>Pterygota</taxon>
        <taxon>Neoptera</taxon>
        <taxon>Polyneoptera</taxon>
        <taxon>Dictyoptera</taxon>
        <taxon>Blattodea</taxon>
        <taxon>Blaberoidea</taxon>
        <taxon>Blaberidae</taxon>
        <taxon>Diplopterinae</taxon>
        <taxon>Diploptera</taxon>
    </lineage>
</organism>
<keyword evidence="2" id="KW-1185">Reference proteome</keyword>
<evidence type="ECO:0000313" key="1">
    <source>
        <dbReference type="EMBL" id="KAJ9584586.1"/>
    </source>
</evidence>
<dbReference type="EMBL" id="JASPKZ010007388">
    <property type="protein sequence ID" value="KAJ9584586.1"/>
    <property type="molecule type" value="Genomic_DNA"/>
</dbReference>
<feature type="non-terminal residue" evidence="1">
    <location>
        <position position="1"/>
    </location>
</feature>
<dbReference type="AlphaFoldDB" id="A0AAD7ZQ61"/>
<gene>
    <name evidence="1" type="ORF">L9F63_021056</name>
</gene>
<proteinExistence type="predicted"/>
<reference evidence="1" key="1">
    <citation type="journal article" date="2023" name="IScience">
        <title>Live-bearing cockroach genome reveals convergent evolutionary mechanisms linked to viviparity in insects and beyond.</title>
        <authorList>
            <person name="Fouks B."/>
            <person name="Harrison M.C."/>
            <person name="Mikhailova A.A."/>
            <person name="Marchal E."/>
            <person name="English S."/>
            <person name="Carruthers M."/>
            <person name="Jennings E.C."/>
            <person name="Chiamaka E.L."/>
            <person name="Frigard R.A."/>
            <person name="Pippel M."/>
            <person name="Attardo G.M."/>
            <person name="Benoit J.B."/>
            <person name="Bornberg-Bauer E."/>
            <person name="Tobe S.S."/>
        </authorList>
    </citation>
    <scope>NUCLEOTIDE SEQUENCE</scope>
    <source>
        <strain evidence="1">Stay&amp;Tobe</strain>
    </source>
</reference>